<dbReference type="GO" id="GO:0016851">
    <property type="term" value="F:magnesium chelatase activity"/>
    <property type="evidence" value="ECO:0007669"/>
    <property type="project" value="UniProtKB-EC"/>
</dbReference>
<dbReference type="InterPro" id="IPR041628">
    <property type="entry name" value="ChlI/MoxR_AAA_lid"/>
</dbReference>
<dbReference type="Proteomes" id="UP000800041">
    <property type="component" value="Unassembled WGS sequence"/>
</dbReference>
<feature type="region of interest" description="Disordered" evidence="3">
    <location>
        <begin position="99"/>
        <end position="119"/>
    </location>
</feature>
<dbReference type="OrthoDB" id="444631at2759"/>
<evidence type="ECO:0000256" key="2">
    <source>
        <dbReference type="ARBA" id="ARBA00023444"/>
    </source>
</evidence>
<comment type="pathway">
    <text evidence="2">Porphyrin-containing compound metabolism.</text>
</comment>
<keyword evidence="6" id="KW-1185">Reference proteome</keyword>
<dbReference type="InterPro" id="IPR052041">
    <property type="entry name" value="Nucleic_acid_metab_PIN/TRAM"/>
</dbReference>
<accession>A0A6G1H9Y5</accession>
<feature type="domain" description="ChlI/MoxR AAA lid" evidence="4">
    <location>
        <begin position="290"/>
        <end position="351"/>
    </location>
</feature>
<dbReference type="EC" id="6.6.1.1" evidence="1"/>
<dbReference type="AlphaFoldDB" id="A0A6G1H9Y5"/>
<dbReference type="EMBL" id="ML977143">
    <property type="protein sequence ID" value="KAF1990021.1"/>
    <property type="molecule type" value="Genomic_DNA"/>
</dbReference>
<name>A0A6G1H9Y5_9PEZI</name>
<reference evidence="5" key="1">
    <citation type="journal article" date="2020" name="Stud. Mycol.">
        <title>101 Dothideomycetes genomes: a test case for predicting lifestyles and emergence of pathogens.</title>
        <authorList>
            <person name="Haridas S."/>
            <person name="Albert R."/>
            <person name="Binder M."/>
            <person name="Bloem J."/>
            <person name="Labutti K."/>
            <person name="Salamov A."/>
            <person name="Andreopoulos B."/>
            <person name="Baker S."/>
            <person name="Barry K."/>
            <person name="Bills G."/>
            <person name="Bluhm B."/>
            <person name="Cannon C."/>
            <person name="Castanera R."/>
            <person name="Culley D."/>
            <person name="Daum C."/>
            <person name="Ezra D."/>
            <person name="Gonzalez J."/>
            <person name="Henrissat B."/>
            <person name="Kuo A."/>
            <person name="Liang C."/>
            <person name="Lipzen A."/>
            <person name="Lutzoni F."/>
            <person name="Magnuson J."/>
            <person name="Mondo S."/>
            <person name="Nolan M."/>
            <person name="Ohm R."/>
            <person name="Pangilinan J."/>
            <person name="Park H.-J."/>
            <person name="Ramirez L."/>
            <person name="Alfaro M."/>
            <person name="Sun H."/>
            <person name="Tritt A."/>
            <person name="Yoshinaga Y."/>
            <person name="Zwiers L.-H."/>
            <person name="Turgeon B."/>
            <person name="Goodwin S."/>
            <person name="Spatafora J."/>
            <person name="Crous P."/>
            <person name="Grigoriev I."/>
        </authorList>
    </citation>
    <scope>NUCLEOTIDE SEQUENCE</scope>
    <source>
        <strain evidence="5">CBS 113979</strain>
    </source>
</reference>
<proteinExistence type="predicted"/>
<protein>
    <recommendedName>
        <fullName evidence="1">magnesium chelatase</fullName>
        <ecNumber evidence="1">6.6.1.1</ecNumber>
    </recommendedName>
</protein>
<evidence type="ECO:0000256" key="3">
    <source>
        <dbReference type="SAM" id="MobiDB-lite"/>
    </source>
</evidence>
<gene>
    <name evidence="5" type="ORF">K402DRAFT_444535</name>
</gene>
<dbReference type="PANTHER" id="PTHR11603:SF132">
    <property type="entry name" value="C2H2-TYPE DOMAIN-CONTAINING PROTEIN"/>
    <property type="match status" value="1"/>
</dbReference>
<dbReference type="PANTHER" id="PTHR11603">
    <property type="entry name" value="AAA FAMILY ATPASE"/>
    <property type="match status" value="1"/>
</dbReference>
<evidence type="ECO:0000313" key="6">
    <source>
        <dbReference type="Proteomes" id="UP000800041"/>
    </source>
</evidence>
<evidence type="ECO:0000259" key="4">
    <source>
        <dbReference type="Pfam" id="PF17863"/>
    </source>
</evidence>
<organism evidence="5 6">
    <name type="scientific">Aulographum hederae CBS 113979</name>
    <dbReference type="NCBI Taxonomy" id="1176131"/>
    <lineage>
        <taxon>Eukaryota</taxon>
        <taxon>Fungi</taxon>
        <taxon>Dikarya</taxon>
        <taxon>Ascomycota</taxon>
        <taxon>Pezizomycotina</taxon>
        <taxon>Dothideomycetes</taxon>
        <taxon>Pleosporomycetidae</taxon>
        <taxon>Aulographales</taxon>
        <taxon>Aulographaceae</taxon>
    </lineage>
</organism>
<evidence type="ECO:0000313" key="5">
    <source>
        <dbReference type="EMBL" id="KAF1990021.1"/>
    </source>
</evidence>
<dbReference type="Pfam" id="PF17863">
    <property type="entry name" value="AAA_lid_2"/>
    <property type="match status" value="1"/>
</dbReference>
<sequence>MDGRDSRITDKVQSLSDIELAALLCLVADQHCILESEADALDELEEELKLICRNTFGLTSAVLECSEKTSIDEFGNGILIEGERERASYNSRTSLSRWEDYSSDAPTPSLPTFRRSSRSPAPLNALDNIDTRRIADVVVVKNLNLTLPTVQIQALELIRGKRIFSRTAVHTAPKRFLFISLQASGSPKLVPHLNDRFFISHTHAAEDGLPNLEEVQQQNAINNGYDSDAASESSVIRSPTASGFLKHPSPPSISQPLFPKHAIDELTTLAAAVTLTAEIRAHLHNIPIFMRQHRAVRGGVSSLATRHLRALVCALAPLHGIDYVSPGLVALAARKVYPHRIVLVERAEDERSVRWGSEVDAVGGLLEGVTVGDVIEETIGEVEVPL</sequence>
<evidence type="ECO:0000256" key="1">
    <source>
        <dbReference type="ARBA" id="ARBA00012825"/>
    </source>
</evidence>
<dbReference type="Gene3D" id="1.10.8.80">
    <property type="entry name" value="Magnesium chelatase subunit I, C-Terminal domain"/>
    <property type="match status" value="1"/>
</dbReference>